<gene>
    <name evidence="2" type="primary">gatA</name>
    <name evidence="2" type="ORF">GCM10011494_33560</name>
</gene>
<dbReference type="NCBIfam" id="TIGR02715">
    <property type="entry name" value="amido_AtzE"/>
    <property type="match status" value="1"/>
</dbReference>
<dbReference type="Pfam" id="PF01425">
    <property type="entry name" value="Amidase"/>
    <property type="match status" value="1"/>
</dbReference>
<dbReference type="Proteomes" id="UP000608154">
    <property type="component" value="Unassembled WGS sequence"/>
</dbReference>
<organism evidence="2 3">
    <name type="scientific">Novosphingobium endophyticum</name>
    <dbReference type="NCBI Taxonomy" id="1955250"/>
    <lineage>
        <taxon>Bacteria</taxon>
        <taxon>Pseudomonadati</taxon>
        <taxon>Pseudomonadota</taxon>
        <taxon>Alphaproteobacteria</taxon>
        <taxon>Sphingomonadales</taxon>
        <taxon>Sphingomonadaceae</taxon>
        <taxon>Novosphingobium</taxon>
    </lineage>
</organism>
<evidence type="ECO:0000313" key="2">
    <source>
        <dbReference type="EMBL" id="GGC12063.1"/>
    </source>
</evidence>
<dbReference type="InterPro" id="IPR023631">
    <property type="entry name" value="Amidase_dom"/>
</dbReference>
<proteinExistence type="predicted"/>
<evidence type="ECO:0000259" key="1">
    <source>
        <dbReference type="Pfam" id="PF01425"/>
    </source>
</evidence>
<comment type="caution">
    <text evidence="2">The sequence shown here is derived from an EMBL/GenBank/DDBJ whole genome shotgun (WGS) entry which is preliminary data.</text>
</comment>
<dbReference type="EMBL" id="BMHK01000032">
    <property type="protein sequence ID" value="GGC12063.1"/>
    <property type="molecule type" value="Genomic_DNA"/>
</dbReference>
<dbReference type="PANTHER" id="PTHR11895:SF172">
    <property type="entry name" value="GLUTAMYL-TRNA(GLN) AMIDOTRANSFERASE"/>
    <property type="match status" value="1"/>
</dbReference>
<accession>A0A916X6V4</accession>
<reference evidence="2" key="1">
    <citation type="journal article" date="2014" name="Int. J. Syst. Evol. Microbiol.">
        <title>Complete genome sequence of Corynebacterium casei LMG S-19264T (=DSM 44701T), isolated from a smear-ripened cheese.</title>
        <authorList>
            <consortium name="US DOE Joint Genome Institute (JGI-PGF)"/>
            <person name="Walter F."/>
            <person name="Albersmeier A."/>
            <person name="Kalinowski J."/>
            <person name="Ruckert C."/>
        </authorList>
    </citation>
    <scope>NUCLEOTIDE SEQUENCE</scope>
    <source>
        <strain evidence="2">CGMCC 1.15095</strain>
    </source>
</reference>
<dbReference type="NCBIfam" id="NF006631">
    <property type="entry name" value="PRK09201.1"/>
    <property type="match status" value="1"/>
</dbReference>
<dbReference type="RefSeq" id="WP_188772717.1">
    <property type="nucleotide sequence ID" value="NZ_BMHK01000032.1"/>
</dbReference>
<sequence length="451" mass="47898">MAELHRQSAVDIANAVRAGRVQAVEICASALAHIERIGSPDSGFIKIFRERALLRAEAVDKIVQAGLDPGRLAGVPFGVADHFDVALQPTTAGSRLSAEGPFAHRDAKAIMLLEAAGAVLVGRQNMDEFTYGFVTVNAHYGTTPNPHDKDRLAGGACGGSAVAVANETVPISLASDINGSIRIPAALCGVIGLAPTYGDFPNEGTQSLVESLDVVGPVARQIDDVVLVRDVLRDGAPERSAVPRGPLRFGRLKGWFDQNVEDPMRAAMKPVWEEFGRVSLDLKHVDLARAAASLIIAAEGANLHRASLVHDPGIYGATTRDRLLAGLLMPADDYLQAIRFQTWIRTRAQQLFEHCDVFITPAAPGFAPLIEDPFIEFDGVRTPARSHLGIYTQPISLMGLPSIVLPLAHSGPLPLGVQLIAAPGGEQTLFEAASLLFKNGIASVPGVPESQ</sequence>
<dbReference type="SUPFAM" id="SSF75304">
    <property type="entry name" value="Amidase signature (AS) enzymes"/>
    <property type="match status" value="1"/>
</dbReference>
<evidence type="ECO:0000313" key="3">
    <source>
        <dbReference type="Proteomes" id="UP000608154"/>
    </source>
</evidence>
<dbReference type="AlphaFoldDB" id="A0A916X6V4"/>
<keyword evidence="3" id="KW-1185">Reference proteome</keyword>
<reference evidence="2" key="2">
    <citation type="submission" date="2020-09" db="EMBL/GenBank/DDBJ databases">
        <authorList>
            <person name="Sun Q."/>
            <person name="Zhou Y."/>
        </authorList>
    </citation>
    <scope>NUCLEOTIDE SEQUENCE</scope>
    <source>
        <strain evidence="2">CGMCC 1.15095</strain>
    </source>
</reference>
<dbReference type="GO" id="GO:0003824">
    <property type="term" value="F:catalytic activity"/>
    <property type="evidence" value="ECO:0007669"/>
    <property type="project" value="InterPro"/>
</dbReference>
<name>A0A916X6V4_9SPHN</name>
<protein>
    <submittedName>
        <fullName evidence="2">Amidase</fullName>
    </submittedName>
</protein>
<dbReference type="PANTHER" id="PTHR11895">
    <property type="entry name" value="TRANSAMIDASE"/>
    <property type="match status" value="1"/>
</dbReference>
<dbReference type="InterPro" id="IPR036928">
    <property type="entry name" value="AS_sf"/>
</dbReference>
<dbReference type="Gene3D" id="3.90.1300.10">
    <property type="entry name" value="Amidase signature (AS) domain"/>
    <property type="match status" value="1"/>
</dbReference>
<dbReference type="InterPro" id="IPR000120">
    <property type="entry name" value="Amidase"/>
</dbReference>
<dbReference type="InterPro" id="IPR014087">
    <property type="entry name" value="Carboxybiuret_hydro_AtzE"/>
</dbReference>
<feature type="domain" description="Amidase" evidence="1">
    <location>
        <begin position="28"/>
        <end position="429"/>
    </location>
</feature>